<evidence type="ECO:0000259" key="11">
    <source>
        <dbReference type="Pfam" id="PF04552"/>
    </source>
</evidence>
<accession>A0ABV2THG4</accession>
<evidence type="ECO:0000256" key="1">
    <source>
        <dbReference type="ARBA" id="ARBA00008798"/>
    </source>
</evidence>
<comment type="caution">
    <text evidence="13">The sequence shown here is derived from an EMBL/GenBank/DDBJ whole genome shotgun (WGS) entry which is preliminary data.</text>
</comment>
<dbReference type="NCBIfam" id="NF009118">
    <property type="entry name" value="PRK12469.1"/>
    <property type="match status" value="1"/>
</dbReference>
<keyword evidence="6 9" id="KW-0731">Sigma factor</keyword>
<keyword evidence="3 9" id="KW-0808">Transferase</keyword>
<evidence type="ECO:0000256" key="4">
    <source>
        <dbReference type="ARBA" id="ARBA00022695"/>
    </source>
</evidence>
<dbReference type="RefSeq" id="WP_354599452.1">
    <property type="nucleotide sequence ID" value="NZ_JBEWZI010000002.1"/>
</dbReference>
<evidence type="ECO:0000313" key="14">
    <source>
        <dbReference type="Proteomes" id="UP001549691"/>
    </source>
</evidence>
<dbReference type="Pfam" id="PF04552">
    <property type="entry name" value="Sigma54_DBD"/>
    <property type="match status" value="1"/>
</dbReference>
<dbReference type="PIRSF" id="PIRSF000774">
    <property type="entry name" value="RpoN"/>
    <property type="match status" value="1"/>
</dbReference>
<dbReference type="InterPro" id="IPR007046">
    <property type="entry name" value="RNA_pol_sigma_54_core-bd"/>
</dbReference>
<keyword evidence="4 9" id="KW-0548">Nucleotidyltransferase</keyword>
<keyword evidence="14" id="KW-1185">Reference proteome</keyword>
<feature type="domain" description="RNA polymerase sigma factor 54 DNA-binding" evidence="11">
    <location>
        <begin position="342"/>
        <end position="498"/>
    </location>
</feature>
<dbReference type="NCBIfam" id="TIGR02395">
    <property type="entry name" value="rpoN_sigma"/>
    <property type="match status" value="1"/>
</dbReference>
<keyword evidence="2 9" id="KW-0240">DNA-directed RNA polymerase</keyword>
<dbReference type="Gene3D" id="1.10.10.1330">
    <property type="entry name" value="RNA polymerase sigma-54 factor, core-binding domain"/>
    <property type="match status" value="1"/>
</dbReference>
<proteinExistence type="inferred from homology"/>
<evidence type="ECO:0000256" key="3">
    <source>
        <dbReference type="ARBA" id="ARBA00022679"/>
    </source>
</evidence>
<dbReference type="PRINTS" id="PR00045">
    <property type="entry name" value="SIGMA54FCT"/>
</dbReference>
<dbReference type="NCBIfam" id="NF004595">
    <property type="entry name" value="PRK05932.1-2"/>
    <property type="match status" value="1"/>
</dbReference>
<evidence type="ECO:0000259" key="12">
    <source>
        <dbReference type="Pfam" id="PF04963"/>
    </source>
</evidence>
<keyword evidence="8 9" id="KW-0804">Transcription</keyword>
<dbReference type="PANTHER" id="PTHR32248:SF4">
    <property type="entry name" value="RNA POLYMERASE SIGMA-54 FACTOR"/>
    <property type="match status" value="1"/>
</dbReference>
<protein>
    <recommendedName>
        <fullName evidence="9">RNA polymerase sigma-54 factor</fullName>
    </recommendedName>
</protein>
<organism evidence="13 14">
    <name type="scientific">Uliginosibacterium flavum</name>
    <dbReference type="NCBI Taxonomy" id="1396831"/>
    <lineage>
        <taxon>Bacteria</taxon>
        <taxon>Pseudomonadati</taxon>
        <taxon>Pseudomonadota</taxon>
        <taxon>Betaproteobacteria</taxon>
        <taxon>Rhodocyclales</taxon>
        <taxon>Zoogloeaceae</taxon>
        <taxon>Uliginosibacterium</taxon>
    </lineage>
</organism>
<dbReference type="InterPro" id="IPR000394">
    <property type="entry name" value="RNA_pol_sigma_54"/>
</dbReference>
<keyword evidence="5 9" id="KW-0805">Transcription regulation</keyword>
<dbReference type="PANTHER" id="PTHR32248">
    <property type="entry name" value="RNA POLYMERASE SIGMA-54 FACTOR"/>
    <property type="match status" value="1"/>
</dbReference>
<dbReference type="Pfam" id="PF00309">
    <property type="entry name" value="Sigma54_AID"/>
    <property type="match status" value="1"/>
</dbReference>
<dbReference type="NCBIfam" id="NF004598">
    <property type="entry name" value="PRK05932.1-5"/>
    <property type="match status" value="1"/>
</dbReference>
<dbReference type="PROSITE" id="PS00717">
    <property type="entry name" value="SIGMA54_1"/>
    <property type="match status" value="1"/>
</dbReference>
<evidence type="ECO:0000256" key="9">
    <source>
        <dbReference type="PIRNR" id="PIRNR000774"/>
    </source>
</evidence>
<feature type="region of interest" description="Disordered" evidence="10">
    <location>
        <begin position="46"/>
        <end position="107"/>
    </location>
</feature>
<evidence type="ECO:0000313" key="13">
    <source>
        <dbReference type="EMBL" id="MET7012990.1"/>
    </source>
</evidence>
<name>A0ABV2THG4_9RHOO</name>
<dbReference type="GO" id="GO:0003899">
    <property type="term" value="F:DNA-directed RNA polymerase activity"/>
    <property type="evidence" value="ECO:0007669"/>
    <property type="project" value="UniProtKB-EC"/>
</dbReference>
<dbReference type="PROSITE" id="PS50044">
    <property type="entry name" value="SIGMA54_3"/>
    <property type="match status" value="1"/>
</dbReference>
<reference evidence="13 14" key="1">
    <citation type="submission" date="2024-07" db="EMBL/GenBank/DDBJ databases">
        <title>Uliginosibacterium flavum JJ3220;KACC:17644.</title>
        <authorList>
            <person name="Kim M.K."/>
        </authorList>
    </citation>
    <scope>NUCLEOTIDE SEQUENCE [LARGE SCALE GENOMIC DNA]</scope>
    <source>
        <strain evidence="13 14">KACC:17644</strain>
    </source>
</reference>
<dbReference type="PROSITE" id="PS00718">
    <property type="entry name" value="SIGMA54_2"/>
    <property type="match status" value="1"/>
</dbReference>
<comment type="similarity">
    <text evidence="1 9">Belongs to the sigma-54 factor family.</text>
</comment>
<dbReference type="EMBL" id="JBEWZI010000002">
    <property type="protein sequence ID" value="MET7012990.1"/>
    <property type="molecule type" value="Genomic_DNA"/>
</dbReference>
<dbReference type="InterPro" id="IPR007634">
    <property type="entry name" value="RNA_pol_sigma_54_DNA-bd"/>
</dbReference>
<evidence type="ECO:0000256" key="8">
    <source>
        <dbReference type="ARBA" id="ARBA00023163"/>
    </source>
</evidence>
<comment type="function">
    <text evidence="9">Sigma factors are initiation factors that promote the attachment of RNA polymerase to specific initiation sites and are then released.</text>
</comment>
<keyword evidence="7 9" id="KW-0238">DNA-binding</keyword>
<evidence type="ECO:0000256" key="5">
    <source>
        <dbReference type="ARBA" id="ARBA00023015"/>
    </source>
</evidence>
<dbReference type="Proteomes" id="UP001549691">
    <property type="component" value="Unassembled WGS sequence"/>
</dbReference>
<dbReference type="Gene3D" id="1.10.10.60">
    <property type="entry name" value="Homeodomain-like"/>
    <property type="match status" value="1"/>
</dbReference>
<evidence type="ECO:0000256" key="2">
    <source>
        <dbReference type="ARBA" id="ARBA00022478"/>
    </source>
</evidence>
<gene>
    <name evidence="13" type="ORF">ABXR19_02235</name>
</gene>
<dbReference type="Pfam" id="PF04963">
    <property type="entry name" value="Sigma54_CBD"/>
    <property type="match status" value="1"/>
</dbReference>
<evidence type="ECO:0000256" key="7">
    <source>
        <dbReference type="ARBA" id="ARBA00023125"/>
    </source>
</evidence>
<sequence>MKPSLQLRFSQQLALTPQLQQSIKLLQLSTLELNQEIERMLLENPMLEREAGEEDEGASPSLPEPQEASMATAGEEYSSERVSSGEDEYEAASVADMPDSINEAYDSVSDDDIGEAAEWRSEGASHGSGDGEDGDFQDLQAAATSLRDHLLGQVALMAMTDRDRALVMLVIEALDDDGLLLQELEELLPLIPPEWDVELEDLTISLHQVQSLDPAGIGARNLQESLLLQLKTLPESESRRLSMIIVDGNLELLAARDFAKLKRRLSCNDDALRSAQELICSLNPRPGARFAAPETRYVIPDVVVRKYRGAWTVNLNSEAMPRLRIHKVYADILHHNRGVSSTLSTHLQEAKWLIKNVQQRFDTILRVSQAIVDRQRQFFEHGEVAMRPLTLREIAEELELHESTVSRVTTQKYMASARGVFELKYFFGSHVATDTGGECSATAIRALIRQLVAAEDGRKPLSDARIAELLGQQGIVVARRTIAKYRELLNIPPVSQRKSI</sequence>
<feature type="domain" description="RNA polymerase sigma factor 54 core-binding" evidence="12">
    <location>
        <begin position="136"/>
        <end position="329"/>
    </location>
</feature>
<evidence type="ECO:0000256" key="10">
    <source>
        <dbReference type="SAM" id="MobiDB-lite"/>
    </source>
</evidence>
<evidence type="ECO:0000256" key="6">
    <source>
        <dbReference type="ARBA" id="ARBA00023082"/>
    </source>
</evidence>
<dbReference type="InterPro" id="IPR038709">
    <property type="entry name" value="RpoN_core-bd_sf"/>
</dbReference>